<keyword evidence="2" id="KW-0540">Nuclease</keyword>
<gene>
    <name evidence="5" type="ORF">D9611_005753</name>
</gene>
<dbReference type="InterPro" id="IPR018228">
    <property type="entry name" value="DNase_TatD-rel_CS"/>
</dbReference>
<evidence type="ECO:0000256" key="4">
    <source>
        <dbReference type="ARBA" id="ARBA00022801"/>
    </source>
</evidence>
<evidence type="ECO:0000256" key="2">
    <source>
        <dbReference type="ARBA" id="ARBA00022722"/>
    </source>
</evidence>
<name>A0A8H5BHY9_9AGAR</name>
<dbReference type="Pfam" id="PF01026">
    <property type="entry name" value="TatD_DNase"/>
    <property type="match status" value="1"/>
</dbReference>
<proteinExistence type="inferred from homology"/>
<dbReference type="GO" id="GO:0005829">
    <property type="term" value="C:cytosol"/>
    <property type="evidence" value="ECO:0007669"/>
    <property type="project" value="TreeGrafter"/>
</dbReference>
<dbReference type="Gene3D" id="3.20.20.140">
    <property type="entry name" value="Metal-dependent hydrolases"/>
    <property type="match status" value="1"/>
</dbReference>
<dbReference type="PANTHER" id="PTHR10060">
    <property type="entry name" value="TATD FAMILY DEOXYRIBONUCLEASE"/>
    <property type="match status" value="1"/>
</dbReference>
<comment type="similarity">
    <text evidence="1">Belongs to the metallo-dependent hydrolases superfamily. TatD-type hydrolase family.</text>
</comment>
<dbReference type="InterPro" id="IPR001130">
    <property type="entry name" value="TatD-like"/>
</dbReference>
<dbReference type="PANTHER" id="PTHR10060:SF15">
    <property type="entry name" value="DEOXYRIBONUCLEASE TATDN1"/>
    <property type="match status" value="1"/>
</dbReference>
<dbReference type="CDD" id="cd01310">
    <property type="entry name" value="TatD_DNAse"/>
    <property type="match status" value="1"/>
</dbReference>
<keyword evidence="3" id="KW-0479">Metal-binding</keyword>
<dbReference type="EMBL" id="JAACJK010000166">
    <property type="protein sequence ID" value="KAF5323496.1"/>
    <property type="molecule type" value="Genomic_DNA"/>
</dbReference>
<dbReference type="OrthoDB" id="6079689at2759"/>
<dbReference type="InterPro" id="IPR050891">
    <property type="entry name" value="TatD-type_Hydrolase"/>
</dbReference>
<dbReference type="Proteomes" id="UP000541558">
    <property type="component" value="Unassembled WGS sequence"/>
</dbReference>
<dbReference type="AlphaFoldDB" id="A0A8H5BHY9"/>
<sequence>MFILLSTRRDISWRLARSAYHPIAILSQKAWQSRYTRTMATSRFIDVGVNLTDPVFRGLYHGKQKHAGEDFTVFLIHIKDMNVKPKQSDDMVAVLERAKAAGVRSMILTGTSLKESREAVHLGAKHNFYTTVGCHPTRSKGFDSYGKGPNAYLSELDNLISQHLEGPGRVVAVGECGLDYDRLHHSPAETQQRCFRMQLSLAKKHNLPLFLHSRSAHVDFVRILREEGFGEDGGRAVGGNGGLVHSFTGTSGEAEELIAMGFYFSVNGVGLKTEENIEVARGIPLDRLMLETDAPWCSMRPSHASWAHLDNLPTDTRKLYLPRSVKPERFKEGLSVLGRNEPAAIGGVAWVMHLLLDVSFEELTEQVWKNTVEVFQLTELVDENKDSST</sequence>
<protein>
    <submittedName>
        <fullName evidence="5">Uncharacterized protein</fullName>
    </submittedName>
</protein>
<dbReference type="SUPFAM" id="SSF51556">
    <property type="entry name" value="Metallo-dependent hydrolases"/>
    <property type="match status" value="1"/>
</dbReference>
<evidence type="ECO:0000256" key="1">
    <source>
        <dbReference type="ARBA" id="ARBA00009275"/>
    </source>
</evidence>
<evidence type="ECO:0000313" key="6">
    <source>
        <dbReference type="Proteomes" id="UP000541558"/>
    </source>
</evidence>
<comment type="caution">
    <text evidence="5">The sequence shown here is derived from an EMBL/GenBank/DDBJ whole genome shotgun (WGS) entry which is preliminary data.</text>
</comment>
<evidence type="ECO:0000313" key="5">
    <source>
        <dbReference type="EMBL" id="KAF5323496.1"/>
    </source>
</evidence>
<keyword evidence="6" id="KW-1185">Reference proteome</keyword>
<accession>A0A8H5BHY9</accession>
<keyword evidence="4" id="KW-0378">Hydrolase</keyword>
<dbReference type="GO" id="GO:0008296">
    <property type="term" value="F:3'-5'-DNA exonuclease activity"/>
    <property type="evidence" value="ECO:0007669"/>
    <property type="project" value="TreeGrafter"/>
</dbReference>
<reference evidence="5 6" key="1">
    <citation type="journal article" date="2020" name="ISME J.">
        <title>Uncovering the hidden diversity of litter-decomposition mechanisms in mushroom-forming fungi.</title>
        <authorList>
            <person name="Floudas D."/>
            <person name="Bentzer J."/>
            <person name="Ahren D."/>
            <person name="Johansson T."/>
            <person name="Persson P."/>
            <person name="Tunlid A."/>
        </authorList>
    </citation>
    <scope>NUCLEOTIDE SEQUENCE [LARGE SCALE GENOMIC DNA]</scope>
    <source>
        <strain evidence="5 6">CBS 175.51</strain>
    </source>
</reference>
<dbReference type="InterPro" id="IPR032466">
    <property type="entry name" value="Metal_Hydrolase"/>
</dbReference>
<dbReference type="PROSITE" id="PS01091">
    <property type="entry name" value="TATD_3"/>
    <property type="match status" value="1"/>
</dbReference>
<dbReference type="GO" id="GO:0046872">
    <property type="term" value="F:metal ion binding"/>
    <property type="evidence" value="ECO:0007669"/>
    <property type="project" value="UniProtKB-KW"/>
</dbReference>
<organism evidence="5 6">
    <name type="scientific">Ephemerocybe angulata</name>
    <dbReference type="NCBI Taxonomy" id="980116"/>
    <lineage>
        <taxon>Eukaryota</taxon>
        <taxon>Fungi</taxon>
        <taxon>Dikarya</taxon>
        <taxon>Basidiomycota</taxon>
        <taxon>Agaricomycotina</taxon>
        <taxon>Agaricomycetes</taxon>
        <taxon>Agaricomycetidae</taxon>
        <taxon>Agaricales</taxon>
        <taxon>Agaricineae</taxon>
        <taxon>Psathyrellaceae</taxon>
        <taxon>Ephemerocybe</taxon>
    </lineage>
</organism>
<evidence type="ECO:0000256" key="3">
    <source>
        <dbReference type="ARBA" id="ARBA00022723"/>
    </source>
</evidence>